<keyword evidence="3" id="KW-0804">Transcription</keyword>
<feature type="domain" description="HTH hxlR-type" evidence="4">
    <location>
        <begin position="7"/>
        <end position="106"/>
    </location>
</feature>
<keyword evidence="6" id="KW-1185">Reference proteome</keyword>
<dbReference type="GO" id="GO:0003677">
    <property type="term" value="F:DNA binding"/>
    <property type="evidence" value="ECO:0007669"/>
    <property type="project" value="UniProtKB-KW"/>
</dbReference>
<dbReference type="EMBL" id="BMGP01000004">
    <property type="protein sequence ID" value="GGF30515.1"/>
    <property type="molecule type" value="Genomic_DNA"/>
</dbReference>
<dbReference type="PANTHER" id="PTHR33204">
    <property type="entry name" value="TRANSCRIPTIONAL REGULATOR, MARR FAMILY"/>
    <property type="match status" value="1"/>
</dbReference>
<evidence type="ECO:0000259" key="4">
    <source>
        <dbReference type="PROSITE" id="PS51118"/>
    </source>
</evidence>
<dbReference type="PROSITE" id="PS51118">
    <property type="entry name" value="HTH_HXLR"/>
    <property type="match status" value="1"/>
</dbReference>
<sequence>MVDRGACPSFHAAVELIGRRWNGVIIDRLLAHPLRFSELRTAIPDVTPAMLSQRLKELEVAQVVRRDVSSERPIEVSYALTETGQQLSEVLDAVAVWSLEWSGENVRGTAPSGEPATAQEKA</sequence>
<keyword evidence="1" id="KW-0805">Transcription regulation</keyword>
<dbReference type="AlphaFoldDB" id="A0A917B8W9"/>
<evidence type="ECO:0000313" key="5">
    <source>
        <dbReference type="EMBL" id="GGF30515.1"/>
    </source>
</evidence>
<dbReference type="InterPro" id="IPR036388">
    <property type="entry name" value="WH-like_DNA-bd_sf"/>
</dbReference>
<dbReference type="RefSeq" id="WP_188678693.1">
    <property type="nucleotide sequence ID" value="NZ_BMGP01000004.1"/>
</dbReference>
<dbReference type="Proteomes" id="UP000598775">
    <property type="component" value="Unassembled WGS sequence"/>
</dbReference>
<evidence type="ECO:0000313" key="6">
    <source>
        <dbReference type="Proteomes" id="UP000598775"/>
    </source>
</evidence>
<dbReference type="Pfam" id="PF01638">
    <property type="entry name" value="HxlR"/>
    <property type="match status" value="1"/>
</dbReference>
<evidence type="ECO:0000256" key="3">
    <source>
        <dbReference type="ARBA" id="ARBA00023163"/>
    </source>
</evidence>
<dbReference type="InterPro" id="IPR036390">
    <property type="entry name" value="WH_DNA-bd_sf"/>
</dbReference>
<protein>
    <submittedName>
        <fullName evidence="5">HTH-type transcriptional regulator YvaP</fullName>
    </submittedName>
</protein>
<organism evidence="5 6">
    <name type="scientific">Subtercola lobariae</name>
    <dbReference type="NCBI Taxonomy" id="1588641"/>
    <lineage>
        <taxon>Bacteria</taxon>
        <taxon>Bacillati</taxon>
        <taxon>Actinomycetota</taxon>
        <taxon>Actinomycetes</taxon>
        <taxon>Micrococcales</taxon>
        <taxon>Microbacteriaceae</taxon>
        <taxon>Subtercola</taxon>
    </lineage>
</organism>
<dbReference type="SUPFAM" id="SSF46785">
    <property type="entry name" value="Winged helix' DNA-binding domain"/>
    <property type="match status" value="1"/>
</dbReference>
<dbReference type="InterPro" id="IPR002577">
    <property type="entry name" value="HTH_HxlR"/>
</dbReference>
<reference evidence="5 6" key="1">
    <citation type="journal article" date="2014" name="Int. J. Syst. Evol. Microbiol.">
        <title>Complete genome sequence of Corynebacterium casei LMG S-19264T (=DSM 44701T), isolated from a smear-ripened cheese.</title>
        <authorList>
            <consortium name="US DOE Joint Genome Institute (JGI-PGF)"/>
            <person name="Walter F."/>
            <person name="Albersmeier A."/>
            <person name="Kalinowski J."/>
            <person name="Ruckert C."/>
        </authorList>
    </citation>
    <scope>NUCLEOTIDE SEQUENCE [LARGE SCALE GENOMIC DNA]</scope>
    <source>
        <strain evidence="5 6">CGMCC 1.12976</strain>
    </source>
</reference>
<keyword evidence="2" id="KW-0238">DNA-binding</keyword>
<evidence type="ECO:0000256" key="1">
    <source>
        <dbReference type="ARBA" id="ARBA00023015"/>
    </source>
</evidence>
<comment type="caution">
    <text evidence="5">The sequence shown here is derived from an EMBL/GenBank/DDBJ whole genome shotgun (WGS) entry which is preliminary data.</text>
</comment>
<name>A0A917B8W9_9MICO</name>
<gene>
    <name evidence="5" type="primary">yvaP</name>
    <name evidence="5" type="ORF">GCM10011399_24690</name>
</gene>
<dbReference type="PANTHER" id="PTHR33204:SF37">
    <property type="entry name" value="HTH-TYPE TRANSCRIPTIONAL REGULATOR YODB"/>
    <property type="match status" value="1"/>
</dbReference>
<evidence type="ECO:0000256" key="2">
    <source>
        <dbReference type="ARBA" id="ARBA00023125"/>
    </source>
</evidence>
<proteinExistence type="predicted"/>
<dbReference type="Gene3D" id="1.10.10.10">
    <property type="entry name" value="Winged helix-like DNA-binding domain superfamily/Winged helix DNA-binding domain"/>
    <property type="match status" value="1"/>
</dbReference>
<accession>A0A917B8W9</accession>